<evidence type="ECO:0000313" key="2">
    <source>
        <dbReference type="EMBL" id="OGD64565.1"/>
    </source>
</evidence>
<accession>A0A1F5EB11</accession>
<proteinExistence type="predicted"/>
<dbReference type="Proteomes" id="UP000177481">
    <property type="component" value="Unassembled WGS sequence"/>
</dbReference>
<dbReference type="AlphaFoldDB" id="A0A1F5EB11"/>
<gene>
    <name evidence="2" type="ORF">A3A71_00720</name>
</gene>
<dbReference type="EMBL" id="MEZX01000002">
    <property type="protein sequence ID" value="OGD64565.1"/>
    <property type="molecule type" value="Genomic_DNA"/>
</dbReference>
<comment type="caution">
    <text evidence="2">The sequence shown here is derived from an EMBL/GenBank/DDBJ whole genome shotgun (WGS) entry which is preliminary data.</text>
</comment>
<evidence type="ECO:0000313" key="3">
    <source>
        <dbReference type="Proteomes" id="UP000177481"/>
    </source>
</evidence>
<sequence>MDVADSEEQLLALSIPLHLSEGHAIVVPSAVAHAYRQTILSVAEPTDAAVVSRRRILGSNSRVNVMSSNGLGKFTSDKGRLVAQGDSPPKDPEAVPRGTTPALMHVAK</sequence>
<feature type="region of interest" description="Disordered" evidence="1">
    <location>
        <begin position="76"/>
        <end position="108"/>
    </location>
</feature>
<name>A0A1F5EB11_9BACT</name>
<protein>
    <submittedName>
        <fullName evidence="2">Uncharacterized protein</fullName>
    </submittedName>
</protein>
<organism evidence="2 3">
    <name type="scientific">Candidatus Berkelbacteria bacterium RIFCSPLOWO2_01_FULL_50_28</name>
    <dbReference type="NCBI Taxonomy" id="1797471"/>
    <lineage>
        <taxon>Bacteria</taxon>
        <taxon>Candidatus Berkelbacteria</taxon>
    </lineage>
</organism>
<evidence type="ECO:0000256" key="1">
    <source>
        <dbReference type="SAM" id="MobiDB-lite"/>
    </source>
</evidence>
<reference evidence="2 3" key="1">
    <citation type="journal article" date="2016" name="Nat. Commun.">
        <title>Thousands of microbial genomes shed light on interconnected biogeochemical processes in an aquifer system.</title>
        <authorList>
            <person name="Anantharaman K."/>
            <person name="Brown C.T."/>
            <person name="Hug L.A."/>
            <person name="Sharon I."/>
            <person name="Castelle C.J."/>
            <person name="Probst A.J."/>
            <person name="Thomas B.C."/>
            <person name="Singh A."/>
            <person name="Wilkins M.J."/>
            <person name="Karaoz U."/>
            <person name="Brodie E.L."/>
            <person name="Williams K.H."/>
            <person name="Hubbard S.S."/>
            <person name="Banfield J.F."/>
        </authorList>
    </citation>
    <scope>NUCLEOTIDE SEQUENCE [LARGE SCALE GENOMIC DNA]</scope>
</reference>